<organism evidence="1">
    <name type="scientific">Arundo donax</name>
    <name type="common">Giant reed</name>
    <name type="synonym">Donax arundinaceus</name>
    <dbReference type="NCBI Taxonomy" id="35708"/>
    <lineage>
        <taxon>Eukaryota</taxon>
        <taxon>Viridiplantae</taxon>
        <taxon>Streptophyta</taxon>
        <taxon>Embryophyta</taxon>
        <taxon>Tracheophyta</taxon>
        <taxon>Spermatophyta</taxon>
        <taxon>Magnoliopsida</taxon>
        <taxon>Liliopsida</taxon>
        <taxon>Poales</taxon>
        <taxon>Poaceae</taxon>
        <taxon>PACMAD clade</taxon>
        <taxon>Arundinoideae</taxon>
        <taxon>Arundineae</taxon>
        <taxon>Arundo</taxon>
    </lineage>
</organism>
<reference evidence="1" key="1">
    <citation type="submission" date="2014-09" db="EMBL/GenBank/DDBJ databases">
        <authorList>
            <person name="Magalhaes I.L.F."/>
            <person name="Oliveira U."/>
            <person name="Santos F.R."/>
            <person name="Vidigal T.H.D.A."/>
            <person name="Brescovit A.D."/>
            <person name="Santos A.J."/>
        </authorList>
    </citation>
    <scope>NUCLEOTIDE SEQUENCE</scope>
    <source>
        <tissue evidence="1">Shoot tissue taken approximately 20 cm above the soil surface</tissue>
    </source>
</reference>
<reference evidence="1" key="2">
    <citation type="journal article" date="2015" name="Data Brief">
        <title>Shoot transcriptome of the giant reed, Arundo donax.</title>
        <authorList>
            <person name="Barrero R.A."/>
            <person name="Guerrero F.D."/>
            <person name="Moolhuijzen P."/>
            <person name="Goolsby J.A."/>
            <person name="Tidwell J."/>
            <person name="Bellgard S.E."/>
            <person name="Bellgard M.I."/>
        </authorList>
    </citation>
    <scope>NUCLEOTIDE SEQUENCE</scope>
    <source>
        <tissue evidence="1">Shoot tissue taken approximately 20 cm above the soil surface</tissue>
    </source>
</reference>
<name>A0A0A9A0B7_ARUDO</name>
<evidence type="ECO:0000313" key="1">
    <source>
        <dbReference type="EMBL" id="JAD42455.1"/>
    </source>
</evidence>
<protein>
    <submittedName>
        <fullName evidence="1">Uncharacterized protein</fullName>
    </submittedName>
</protein>
<sequence length="8" mass="1022">MSLKYFMC</sequence>
<dbReference type="EMBL" id="GBRH01255440">
    <property type="protein sequence ID" value="JAD42455.1"/>
    <property type="molecule type" value="Transcribed_RNA"/>
</dbReference>
<accession>A0A0A9A0B7</accession>
<proteinExistence type="predicted"/>